<dbReference type="Gene3D" id="3.40.1090.10">
    <property type="entry name" value="Cytosolic phospholipase A2 catalytic domain"/>
    <property type="match status" value="2"/>
</dbReference>
<evidence type="ECO:0000256" key="4">
    <source>
        <dbReference type="PROSITE-ProRule" id="PRU01161"/>
    </source>
</evidence>
<dbReference type="SUPFAM" id="SSF52151">
    <property type="entry name" value="FabD/lysophospholipase-like"/>
    <property type="match status" value="1"/>
</dbReference>
<feature type="short sequence motif" description="GXSXG" evidence="4">
    <location>
        <begin position="37"/>
        <end position="41"/>
    </location>
</feature>
<name>A0A444AZ08_9MICO</name>
<feature type="short sequence motif" description="DGA/G" evidence="4">
    <location>
        <begin position="163"/>
        <end position="165"/>
    </location>
</feature>
<dbReference type="PROSITE" id="PS51635">
    <property type="entry name" value="PNPLA"/>
    <property type="match status" value="1"/>
</dbReference>
<dbReference type="EMBL" id="PIPF01000016">
    <property type="protein sequence ID" value="RWU81338.1"/>
    <property type="molecule type" value="Genomic_DNA"/>
</dbReference>
<dbReference type="RefSeq" id="WP_128277496.1">
    <property type="nucleotide sequence ID" value="NZ_PIPF01000016.1"/>
</dbReference>
<accession>A0A444AZ08</accession>
<reference evidence="6 7" key="1">
    <citation type="journal article" date="2009" name="Int. J. Syst. Evol. Microbiol.">
        <title>Janibacter hoylei sp. nov., Bacillus isronensis sp. nov. and Bacillus aryabhattai sp. nov., isolated from cryotubes used for collecting air from the upper atmosphere.</title>
        <authorList>
            <person name="Shivaji S."/>
            <person name="Chaturvedi P."/>
            <person name="Begum Z."/>
            <person name="Pindi P.K."/>
            <person name="Manorama R."/>
            <person name="Padmanaban D.A."/>
            <person name="Shouche Y.S."/>
            <person name="Pawar S."/>
            <person name="Vaishampayan P."/>
            <person name="Dutt C.B."/>
            <person name="Datta G.N."/>
            <person name="Manchanda R.K."/>
            <person name="Rao U.R."/>
            <person name="Bhargava P.M."/>
            <person name="Narlikar J.V."/>
        </authorList>
    </citation>
    <scope>NUCLEOTIDE SEQUENCE [LARGE SCALE GENOMIC DNA]</scope>
    <source>
        <strain evidence="6 7">PVAS-1</strain>
    </source>
</reference>
<dbReference type="InterPro" id="IPR002641">
    <property type="entry name" value="PNPLA_dom"/>
</dbReference>
<sequence>MPMTAFVLGGGGVLGATQVGMLQALLAADITPDLVVGTSIGSLNGAFVAADPTVEGVGRLEELWRDVVRSGEMSESPVRRAARLAKHGTHVMRPGLIPDLVARHLGVDLVEDLPVPFQCVAAEIEGSVSRWFTAGPIGPAVAASCAVPGLFAPVEIDGAHYYDGGLVHSIPVGRVIALGATEVHVLQVGRVEQPLSAPTNPLDVGLVAFEIARRHRFVEEIAEVPDSVRLHVLPSGTDRTPTASLLGQGTVAKVDERMARAFEATSAYLEGTTR</sequence>
<dbReference type="AlphaFoldDB" id="A0A444AZ08"/>
<evidence type="ECO:0000313" key="6">
    <source>
        <dbReference type="EMBL" id="RWU81338.1"/>
    </source>
</evidence>
<dbReference type="Proteomes" id="UP000288711">
    <property type="component" value="Unassembled WGS sequence"/>
</dbReference>
<organism evidence="6 7">
    <name type="scientific">Janibacter hoylei PVAS-1</name>
    <dbReference type="NCBI Taxonomy" id="1210046"/>
    <lineage>
        <taxon>Bacteria</taxon>
        <taxon>Bacillati</taxon>
        <taxon>Actinomycetota</taxon>
        <taxon>Actinomycetes</taxon>
        <taxon>Micrococcales</taxon>
        <taxon>Intrasporangiaceae</taxon>
        <taxon>Janibacter</taxon>
    </lineage>
</organism>
<gene>
    <name evidence="6" type="ORF">CWN80_14940</name>
</gene>
<keyword evidence="3 4" id="KW-0443">Lipid metabolism</keyword>
<dbReference type="InterPro" id="IPR016035">
    <property type="entry name" value="Acyl_Trfase/lysoPLipase"/>
</dbReference>
<dbReference type="PANTHER" id="PTHR14226:SF29">
    <property type="entry name" value="NEUROPATHY TARGET ESTERASE SWS"/>
    <property type="match status" value="1"/>
</dbReference>
<keyword evidence="2 4" id="KW-0442">Lipid degradation</keyword>
<evidence type="ECO:0000259" key="5">
    <source>
        <dbReference type="PROSITE" id="PS51635"/>
    </source>
</evidence>
<evidence type="ECO:0000313" key="7">
    <source>
        <dbReference type="Proteomes" id="UP000288711"/>
    </source>
</evidence>
<keyword evidence="1 4" id="KW-0378">Hydrolase</keyword>
<dbReference type="PANTHER" id="PTHR14226">
    <property type="entry name" value="NEUROPATHY TARGET ESTERASE/SWISS CHEESE D.MELANOGASTER"/>
    <property type="match status" value="1"/>
</dbReference>
<evidence type="ECO:0000256" key="3">
    <source>
        <dbReference type="ARBA" id="ARBA00023098"/>
    </source>
</evidence>
<feature type="short sequence motif" description="GXGXXG" evidence="4">
    <location>
        <begin position="10"/>
        <end position="15"/>
    </location>
</feature>
<keyword evidence="7" id="KW-1185">Reference proteome</keyword>
<dbReference type="Pfam" id="PF01734">
    <property type="entry name" value="Patatin"/>
    <property type="match status" value="1"/>
</dbReference>
<comment type="caution">
    <text evidence="6">The sequence shown here is derived from an EMBL/GenBank/DDBJ whole genome shotgun (WGS) entry which is preliminary data.</text>
</comment>
<protein>
    <submittedName>
        <fullName evidence="6">Patatin</fullName>
    </submittedName>
</protein>
<feature type="active site" description="Nucleophile" evidence="4">
    <location>
        <position position="39"/>
    </location>
</feature>
<feature type="domain" description="PNPLA" evidence="5">
    <location>
        <begin position="6"/>
        <end position="176"/>
    </location>
</feature>
<proteinExistence type="predicted"/>
<dbReference type="GO" id="GO:0016042">
    <property type="term" value="P:lipid catabolic process"/>
    <property type="evidence" value="ECO:0007669"/>
    <property type="project" value="UniProtKB-UniRule"/>
</dbReference>
<dbReference type="InterPro" id="IPR050301">
    <property type="entry name" value="NTE"/>
</dbReference>
<evidence type="ECO:0000256" key="2">
    <source>
        <dbReference type="ARBA" id="ARBA00022963"/>
    </source>
</evidence>
<evidence type="ECO:0000256" key="1">
    <source>
        <dbReference type="ARBA" id="ARBA00022801"/>
    </source>
</evidence>
<feature type="active site" description="Proton acceptor" evidence="4">
    <location>
        <position position="163"/>
    </location>
</feature>
<dbReference type="GO" id="GO:0016787">
    <property type="term" value="F:hydrolase activity"/>
    <property type="evidence" value="ECO:0007669"/>
    <property type="project" value="UniProtKB-UniRule"/>
</dbReference>